<protein>
    <submittedName>
        <fullName evidence="2">Atonal-like protein</fullName>
    </submittedName>
</protein>
<sequence>MSGDKIFNEVTPKLPGEPKAPCRTDPESCRGAKSPKLTSAFKSDGPPPPQQQGSSRPSTIKWPSAARRGHADVPQVPSLSYQKRSGGIKEDTLGVELRGILKQQDWDHGLLPIGSNFTDLTGFRN</sequence>
<dbReference type="AlphaFoldDB" id="A0A498LXN1"/>
<gene>
    <name evidence="2" type="ORF">ROHU_029047</name>
</gene>
<comment type="caution">
    <text evidence="2">The sequence shown here is derived from an EMBL/GenBank/DDBJ whole genome shotgun (WGS) entry which is preliminary data.</text>
</comment>
<dbReference type="Proteomes" id="UP000290572">
    <property type="component" value="Unassembled WGS sequence"/>
</dbReference>
<dbReference type="EMBL" id="QBIY01012990">
    <property type="protein sequence ID" value="RXN13288.1"/>
    <property type="molecule type" value="Genomic_DNA"/>
</dbReference>
<evidence type="ECO:0000313" key="2">
    <source>
        <dbReference type="EMBL" id="RXN13288.1"/>
    </source>
</evidence>
<name>A0A498LXN1_LABRO</name>
<proteinExistence type="predicted"/>
<evidence type="ECO:0000256" key="1">
    <source>
        <dbReference type="SAM" id="MobiDB-lite"/>
    </source>
</evidence>
<feature type="compositionally biased region" description="Basic and acidic residues" evidence="1">
    <location>
        <begin position="20"/>
        <end position="30"/>
    </location>
</feature>
<keyword evidence="3" id="KW-1185">Reference proteome</keyword>
<reference evidence="2 3" key="1">
    <citation type="submission" date="2018-03" db="EMBL/GenBank/DDBJ databases">
        <title>Draft genome sequence of Rohu Carp (Labeo rohita).</title>
        <authorList>
            <person name="Das P."/>
            <person name="Kushwaha B."/>
            <person name="Joshi C.G."/>
            <person name="Kumar D."/>
            <person name="Nagpure N.S."/>
            <person name="Sahoo L."/>
            <person name="Das S.P."/>
            <person name="Bit A."/>
            <person name="Patnaik S."/>
            <person name="Meher P.K."/>
            <person name="Jayasankar P."/>
            <person name="Koringa P.G."/>
            <person name="Patel N.V."/>
            <person name="Hinsu A.T."/>
            <person name="Kumar R."/>
            <person name="Pandey M."/>
            <person name="Agarwal S."/>
            <person name="Srivastava S."/>
            <person name="Singh M."/>
            <person name="Iquebal M.A."/>
            <person name="Jaiswal S."/>
            <person name="Angadi U.B."/>
            <person name="Kumar N."/>
            <person name="Raza M."/>
            <person name="Shah T.M."/>
            <person name="Rai A."/>
            <person name="Jena J.K."/>
        </authorList>
    </citation>
    <scope>NUCLEOTIDE SEQUENCE [LARGE SCALE GENOMIC DNA]</scope>
    <source>
        <strain evidence="2">DASCIFA01</strain>
        <tissue evidence="2">Testis</tissue>
    </source>
</reference>
<organism evidence="2 3">
    <name type="scientific">Labeo rohita</name>
    <name type="common">Indian major carp</name>
    <name type="synonym">Cyprinus rohita</name>
    <dbReference type="NCBI Taxonomy" id="84645"/>
    <lineage>
        <taxon>Eukaryota</taxon>
        <taxon>Metazoa</taxon>
        <taxon>Chordata</taxon>
        <taxon>Craniata</taxon>
        <taxon>Vertebrata</taxon>
        <taxon>Euteleostomi</taxon>
        <taxon>Actinopterygii</taxon>
        <taxon>Neopterygii</taxon>
        <taxon>Teleostei</taxon>
        <taxon>Ostariophysi</taxon>
        <taxon>Cypriniformes</taxon>
        <taxon>Cyprinidae</taxon>
        <taxon>Labeoninae</taxon>
        <taxon>Labeonini</taxon>
        <taxon>Labeo</taxon>
    </lineage>
</organism>
<evidence type="ECO:0000313" key="3">
    <source>
        <dbReference type="Proteomes" id="UP000290572"/>
    </source>
</evidence>
<accession>A0A498LXN1</accession>
<feature type="region of interest" description="Disordered" evidence="1">
    <location>
        <begin position="1"/>
        <end position="86"/>
    </location>
</feature>